<dbReference type="EMBL" id="UINC01104173">
    <property type="protein sequence ID" value="SVC67128.1"/>
    <property type="molecule type" value="Genomic_DNA"/>
</dbReference>
<gene>
    <name evidence="2" type="ORF">METZ01_LOCUS319982</name>
</gene>
<dbReference type="PANTHER" id="PTHR22642:SF2">
    <property type="entry name" value="PROTEIN LONG AFTER FAR-RED 3"/>
    <property type="match status" value="1"/>
</dbReference>
<dbReference type="SUPFAM" id="SSF51338">
    <property type="entry name" value="Composite domain of metallo-dependent hydrolases"/>
    <property type="match status" value="1"/>
</dbReference>
<dbReference type="GO" id="GO:0016810">
    <property type="term" value="F:hydrolase activity, acting on carbon-nitrogen (but not peptide) bonds"/>
    <property type="evidence" value="ECO:0007669"/>
    <property type="project" value="InterPro"/>
</dbReference>
<feature type="domain" description="Amidohydrolase 3" evidence="1">
    <location>
        <begin position="11"/>
        <end position="79"/>
    </location>
</feature>
<organism evidence="2">
    <name type="scientific">marine metagenome</name>
    <dbReference type="NCBI Taxonomy" id="408172"/>
    <lineage>
        <taxon>unclassified sequences</taxon>
        <taxon>metagenomes</taxon>
        <taxon>ecological metagenomes</taxon>
    </lineage>
</organism>
<protein>
    <recommendedName>
        <fullName evidence="1">Amidohydrolase 3 domain-containing protein</fullName>
    </recommendedName>
</protein>
<evidence type="ECO:0000313" key="2">
    <source>
        <dbReference type="EMBL" id="SVC67128.1"/>
    </source>
</evidence>
<sequence length="84" mass="8741">TGSLLPQEASQQQAISVAEALRMYTAAGAIADGTGDQKGTIRPGMMADMVLLDTDSMTVEPEQLKEIGAMTTILGGEVVWEGEG</sequence>
<evidence type="ECO:0000259" key="1">
    <source>
        <dbReference type="Pfam" id="PF07969"/>
    </source>
</evidence>
<accession>A0A382P2Z7</accession>
<reference evidence="2" key="1">
    <citation type="submission" date="2018-05" db="EMBL/GenBank/DDBJ databases">
        <authorList>
            <person name="Lanie J.A."/>
            <person name="Ng W.-L."/>
            <person name="Kazmierczak K.M."/>
            <person name="Andrzejewski T.M."/>
            <person name="Davidsen T.M."/>
            <person name="Wayne K.J."/>
            <person name="Tettelin H."/>
            <person name="Glass J.I."/>
            <person name="Rusch D."/>
            <person name="Podicherti R."/>
            <person name="Tsui H.-C.T."/>
            <person name="Winkler M.E."/>
        </authorList>
    </citation>
    <scope>NUCLEOTIDE SEQUENCE</scope>
</reference>
<proteinExistence type="predicted"/>
<dbReference type="Pfam" id="PF07969">
    <property type="entry name" value="Amidohydro_3"/>
    <property type="match status" value="1"/>
</dbReference>
<dbReference type="AlphaFoldDB" id="A0A382P2Z7"/>
<feature type="non-terminal residue" evidence="2">
    <location>
        <position position="1"/>
    </location>
</feature>
<dbReference type="InterPro" id="IPR011059">
    <property type="entry name" value="Metal-dep_hydrolase_composite"/>
</dbReference>
<dbReference type="PANTHER" id="PTHR22642">
    <property type="entry name" value="IMIDAZOLONEPROPIONASE"/>
    <property type="match status" value="1"/>
</dbReference>
<dbReference type="Gene3D" id="2.30.40.10">
    <property type="entry name" value="Urease, subunit C, domain 1"/>
    <property type="match status" value="1"/>
</dbReference>
<dbReference type="InterPro" id="IPR013108">
    <property type="entry name" value="Amidohydro_3"/>
</dbReference>
<dbReference type="Gene3D" id="3.20.20.140">
    <property type="entry name" value="Metal-dependent hydrolases"/>
    <property type="match status" value="1"/>
</dbReference>
<name>A0A382P2Z7_9ZZZZ</name>